<evidence type="ECO:0000256" key="1">
    <source>
        <dbReference type="ARBA" id="ARBA00022679"/>
    </source>
</evidence>
<proteinExistence type="predicted"/>
<evidence type="ECO:0000313" key="3">
    <source>
        <dbReference type="EMBL" id="MFC3053742.1"/>
    </source>
</evidence>
<organism evidence="3 4">
    <name type="scientific">Kordiimonas pumila</name>
    <dbReference type="NCBI Taxonomy" id="2161677"/>
    <lineage>
        <taxon>Bacteria</taxon>
        <taxon>Pseudomonadati</taxon>
        <taxon>Pseudomonadota</taxon>
        <taxon>Alphaproteobacteria</taxon>
        <taxon>Kordiimonadales</taxon>
        <taxon>Kordiimonadaceae</taxon>
        <taxon>Kordiimonas</taxon>
    </lineage>
</organism>
<keyword evidence="4" id="KW-1185">Reference proteome</keyword>
<dbReference type="Proteomes" id="UP001595444">
    <property type="component" value="Unassembled WGS sequence"/>
</dbReference>
<dbReference type="EC" id="2.1.1.222" evidence="3"/>
<dbReference type="RefSeq" id="WP_194214439.1">
    <property type="nucleotide sequence ID" value="NZ_CP061205.1"/>
</dbReference>
<dbReference type="InterPro" id="IPR029063">
    <property type="entry name" value="SAM-dependent_MTases_sf"/>
</dbReference>
<dbReference type="EMBL" id="JBHRSL010000028">
    <property type="protein sequence ID" value="MFC3053742.1"/>
    <property type="molecule type" value="Genomic_DNA"/>
</dbReference>
<dbReference type="SUPFAM" id="SSF53335">
    <property type="entry name" value="S-adenosyl-L-methionine-dependent methyltransferases"/>
    <property type="match status" value="1"/>
</dbReference>
<dbReference type="Pfam" id="PF13649">
    <property type="entry name" value="Methyltransf_25"/>
    <property type="match status" value="1"/>
</dbReference>
<dbReference type="CDD" id="cd02440">
    <property type="entry name" value="AdoMet_MTases"/>
    <property type="match status" value="1"/>
</dbReference>
<dbReference type="InterPro" id="IPR041698">
    <property type="entry name" value="Methyltransf_25"/>
</dbReference>
<name>A0ABV7DAU8_9PROT</name>
<keyword evidence="1 3" id="KW-0808">Transferase</keyword>
<accession>A0ABV7DAU8</accession>
<dbReference type="GO" id="GO:0102208">
    <property type="term" value="F:2-polyprenyl-6-hydroxyphenol methylase activity"/>
    <property type="evidence" value="ECO:0007669"/>
    <property type="project" value="UniProtKB-EC"/>
</dbReference>
<dbReference type="PANTHER" id="PTHR43861">
    <property type="entry name" value="TRANS-ACONITATE 2-METHYLTRANSFERASE-RELATED"/>
    <property type="match status" value="1"/>
</dbReference>
<dbReference type="Gene3D" id="3.40.50.150">
    <property type="entry name" value="Vaccinia Virus protein VP39"/>
    <property type="match status" value="1"/>
</dbReference>
<comment type="caution">
    <text evidence="3">The sequence shown here is derived from an EMBL/GenBank/DDBJ whole genome shotgun (WGS) entry which is preliminary data.</text>
</comment>
<sequence length="226" mass="25902">MTDEKTKESQYNIALDYARARGLEQMGLMTSQAWYDDPRRLTFTLARYKFVSKMFSGRKHALEVGCADAFGTRIVAQEVEKVTATDFDPVFIKDVKDRMSDKWRFDCFVHDMLADPAPGAYDCMYALDVLEHIEKQDEDTFISNMIAPLDMDGVIILGMPSLESQDYASPISKEGHVNCKTMPDFKVLMEKYFKNVFMFSMNDEVVHTGYHKMAHYLFALGCGKRA</sequence>
<protein>
    <submittedName>
        <fullName evidence="3">Class I SAM-dependent methyltransferase</fullName>
        <ecNumber evidence="3">2.1.1.222</ecNumber>
        <ecNumber evidence="3">2.1.1.64</ecNumber>
    </submittedName>
</protein>
<dbReference type="GO" id="GO:0061542">
    <property type="term" value="F:3-demethylubiquinol 3-O-methyltransferase activity"/>
    <property type="evidence" value="ECO:0007669"/>
    <property type="project" value="UniProtKB-EC"/>
</dbReference>
<dbReference type="EC" id="2.1.1.64" evidence="3"/>
<keyword evidence="3" id="KW-0489">Methyltransferase</keyword>
<feature type="domain" description="Methyltransferase" evidence="2">
    <location>
        <begin position="62"/>
        <end position="151"/>
    </location>
</feature>
<evidence type="ECO:0000259" key="2">
    <source>
        <dbReference type="Pfam" id="PF13649"/>
    </source>
</evidence>
<gene>
    <name evidence="3" type="ORF">ACFOKA_17720</name>
</gene>
<dbReference type="GO" id="GO:0032259">
    <property type="term" value="P:methylation"/>
    <property type="evidence" value="ECO:0007669"/>
    <property type="project" value="UniProtKB-KW"/>
</dbReference>
<evidence type="ECO:0000313" key="4">
    <source>
        <dbReference type="Proteomes" id="UP001595444"/>
    </source>
</evidence>
<dbReference type="PANTHER" id="PTHR43861:SF6">
    <property type="entry name" value="METHYLTRANSFERASE TYPE 11"/>
    <property type="match status" value="1"/>
</dbReference>
<reference evidence="4" key="1">
    <citation type="journal article" date="2019" name="Int. J. Syst. Evol. Microbiol.">
        <title>The Global Catalogue of Microorganisms (GCM) 10K type strain sequencing project: providing services to taxonomists for standard genome sequencing and annotation.</title>
        <authorList>
            <consortium name="The Broad Institute Genomics Platform"/>
            <consortium name="The Broad Institute Genome Sequencing Center for Infectious Disease"/>
            <person name="Wu L."/>
            <person name="Ma J."/>
        </authorList>
    </citation>
    <scope>NUCLEOTIDE SEQUENCE [LARGE SCALE GENOMIC DNA]</scope>
    <source>
        <strain evidence="4">KCTC 62164</strain>
    </source>
</reference>